<keyword evidence="5 6" id="KW-0472">Membrane</keyword>
<feature type="transmembrane region" description="Helical" evidence="6">
    <location>
        <begin position="254"/>
        <end position="274"/>
    </location>
</feature>
<feature type="transmembrane region" description="Helical" evidence="6">
    <location>
        <begin position="191"/>
        <end position="213"/>
    </location>
</feature>
<evidence type="ECO:0000256" key="5">
    <source>
        <dbReference type="ARBA" id="ARBA00023136"/>
    </source>
</evidence>
<dbReference type="EMBL" id="VULN01000003">
    <property type="protein sequence ID" value="MSS81534.1"/>
    <property type="molecule type" value="Genomic_DNA"/>
</dbReference>
<evidence type="ECO:0000259" key="7">
    <source>
        <dbReference type="Pfam" id="PF03553"/>
    </source>
</evidence>
<evidence type="ECO:0000256" key="6">
    <source>
        <dbReference type="SAM" id="Phobius"/>
    </source>
</evidence>
<feature type="transmembrane region" description="Helical" evidence="6">
    <location>
        <begin position="336"/>
        <end position="356"/>
    </location>
</feature>
<feature type="transmembrane region" description="Helical" evidence="6">
    <location>
        <begin position="71"/>
        <end position="88"/>
    </location>
</feature>
<dbReference type="AlphaFoldDB" id="A0A6N7VIQ5"/>
<feature type="transmembrane region" description="Helical" evidence="6">
    <location>
        <begin position="31"/>
        <end position="51"/>
    </location>
</feature>
<dbReference type="Proteomes" id="UP000441455">
    <property type="component" value="Unassembled WGS sequence"/>
</dbReference>
<reference evidence="8 9" key="1">
    <citation type="submission" date="2019-08" db="EMBL/GenBank/DDBJ databases">
        <title>In-depth cultivation of the pig gut microbiome towards novel bacterial diversity and tailored functional studies.</title>
        <authorList>
            <person name="Wylensek D."/>
            <person name="Hitch T.C.A."/>
            <person name="Clavel T."/>
        </authorList>
    </citation>
    <scope>NUCLEOTIDE SEQUENCE [LARGE SCALE GENOMIC DNA]</scope>
    <source>
        <strain evidence="8 9">WCA-389-WT-5B</strain>
    </source>
</reference>
<evidence type="ECO:0000313" key="8">
    <source>
        <dbReference type="EMBL" id="MSS81534.1"/>
    </source>
</evidence>
<keyword evidence="2" id="KW-1003">Cell membrane</keyword>
<comment type="subcellular location">
    <subcellularLocation>
        <location evidence="1">Cell membrane</location>
        <topology evidence="1">Multi-pass membrane protein</topology>
    </subcellularLocation>
</comment>
<evidence type="ECO:0000313" key="9">
    <source>
        <dbReference type="Proteomes" id="UP000441455"/>
    </source>
</evidence>
<feature type="transmembrane region" description="Helical" evidence="6">
    <location>
        <begin position="376"/>
        <end position="409"/>
    </location>
</feature>
<sequence>MEPVDVGILSLLPPIIAISLALITKEVISSLMLGILSGGLIYAAASGGGLVDMSSAAFEIMSKTVGTPDKFNIILFLALLGSLVAVVNKAGGSQAYGQWATKKITSRRAAELATSILGILIFIDDYFNCLTVGTVMKPVTDKYRISRAKLAYIIDTTAAPVCIIAPISSWAAAVGSTLYETGAFPNEMSAFFATIPYNMYAILSILMVTVLSVTDLEFGPMATVEDLAETKGELGAIDQKAREQQQPVTAKGTVYDLLIPIAALIVFTILAMLYNGGYWSKGLSFQAAIGNSNSSAALVLGGFWALVVAFVQFVPRRLLSFRQFMDSIGAGINTMVPAYIILTLAWTIGTLCQNYLGTGKYIGMLVQTSHLPMELLPAIVFLVAAGLSFSIGTAWGTFGLFIPIVVFICQSATPTIMTVTLSATLAGSVFGDHCSPISDTTILSSSGAGCSHIQHVGTQIPYACLVAACCFMAYLAAGFSGGSVVLTLITGIGLLLLALFLLHRRARMRLKKKGV</sequence>
<proteinExistence type="predicted"/>
<name>A0A6N7VIQ5_ACIFE</name>
<dbReference type="InterPro" id="IPR018461">
    <property type="entry name" value="Na/H_Antiport_NhaC-like_C"/>
</dbReference>
<gene>
    <name evidence="8" type="ORF">FX155_02760</name>
</gene>
<organism evidence="8 9">
    <name type="scientific">Acidaminococcus fermentans</name>
    <dbReference type="NCBI Taxonomy" id="905"/>
    <lineage>
        <taxon>Bacteria</taxon>
        <taxon>Bacillati</taxon>
        <taxon>Bacillota</taxon>
        <taxon>Negativicutes</taxon>
        <taxon>Acidaminococcales</taxon>
        <taxon>Acidaminococcaceae</taxon>
        <taxon>Acidaminococcus</taxon>
    </lineage>
</organism>
<keyword evidence="3 6" id="KW-0812">Transmembrane</keyword>
<keyword evidence="4 6" id="KW-1133">Transmembrane helix</keyword>
<dbReference type="RefSeq" id="WP_022486917.1">
    <property type="nucleotide sequence ID" value="NZ_VULN01000003.1"/>
</dbReference>
<feature type="domain" description="Na+/H+ antiporter NhaC-like C-terminal" evidence="7">
    <location>
        <begin position="187"/>
        <end position="479"/>
    </location>
</feature>
<dbReference type="Pfam" id="PF03553">
    <property type="entry name" value="Na_H_antiporter"/>
    <property type="match status" value="1"/>
</dbReference>
<dbReference type="PANTHER" id="PTHR43478">
    <property type="entry name" value="NA+/H+ ANTIPORTER-RELATED"/>
    <property type="match status" value="1"/>
</dbReference>
<evidence type="ECO:0000256" key="1">
    <source>
        <dbReference type="ARBA" id="ARBA00004651"/>
    </source>
</evidence>
<evidence type="ECO:0000256" key="3">
    <source>
        <dbReference type="ARBA" id="ARBA00022692"/>
    </source>
</evidence>
<dbReference type="PANTHER" id="PTHR43478:SF1">
    <property type="entry name" value="NA+_H+ ANTIPORTER NHAC-LIKE C-TERMINAL DOMAIN-CONTAINING PROTEIN"/>
    <property type="match status" value="1"/>
</dbReference>
<dbReference type="OrthoDB" id="9762978at2"/>
<comment type="caution">
    <text evidence="8">The sequence shown here is derived from an EMBL/GenBank/DDBJ whole genome shotgun (WGS) entry which is preliminary data.</text>
</comment>
<feature type="transmembrane region" description="Helical" evidence="6">
    <location>
        <begin position="6"/>
        <end position="24"/>
    </location>
</feature>
<dbReference type="GO" id="GO:0005886">
    <property type="term" value="C:plasma membrane"/>
    <property type="evidence" value="ECO:0007669"/>
    <property type="project" value="UniProtKB-SubCell"/>
</dbReference>
<feature type="transmembrane region" description="Helical" evidence="6">
    <location>
        <begin position="483"/>
        <end position="502"/>
    </location>
</feature>
<accession>A0A6N7VIQ5</accession>
<evidence type="ECO:0000256" key="4">
    <source>
        <dbReference type="ARBA" id="ARBA00022989"/>
    </source>
</evidence>
<feature type="transmembrane region" description="Helical" evidence="6">
    <location>
        <begin position="294"/>
        <end position="315"/>
    </location>
</feature>
<feature type="transmembrane region" description="Helical" evidence="6">
    <location>
        <begin position="150"/>
        <end position="171"/>
    </location>
</feature>
<protein>
    <submittedName>
        <fullName evidence="8">Na+/H+ antiporter NhaC family protein</fullName>
    </submittedName>
</protein>
<evidence type="ECO:0000256" key="2">
    <source>
        <dbReference type="ARBA" id="ARBA00022475"/>
    </source>
</evidence>